<feature type="transmembrane region" description="Helical" evidence="7">
    <location>
        <begin position="143"/>
        <end position="163"/>
    </location>
</feature>
<dbReference type="CDD" id="cd06261">
    <property type="entry name" value="TM_PBP2"/>
    <property type="match status" value="1"/>
</dbReference>
<evidence type="ECO:0000256" key="4">
    <source>
        <dbReference type="ARBA" id="ARBA00022692"/>
    </source>
</evidence>
<evidence type="ECO:0000256" key="5">
    <source>
        <dbReference type="ARBA" id="ARBA00022989"/>
    </source>
</evidence>
<dbReference type="AlphaFoldDB" id="A0A9D2KZG9"/>
<sequence>MKRTGGCRKVKTSGNDRIFYFLCYLFIGVLTLLVLYPIVYVVSASFSSAGAVSRGEVWLWPVDFSVEGYKAVLNYRDLWIGYRNTIFYTIVGTVINVAMTMMCAYPLARKGLYGGRVIMFLFTFTMLFSGGMIPNYILMGKLGIMNTVWVMLLPGAMSVYNMIVARTNIQSNIPGELLEAARMDGCSDGKFFFDIVLPLSKAVIAVLAMWYAVGHWNAYFNAFLYLSDKELYPLQLFLKDILVQNDFAGVMDPEFAEQMNYMRNLIKYAVIVLSTAPLFAFYPFVQKYFVKGVMIGSVKG</sequence>
<protein>
    <submittedName>
        <fullName evidence="9">Carbohydrate ABC transporter permease</fullName>
    </submittedName>
</protein>
<evidence type="ECO:0000256" key="2">
    <source>
        <dbReference type="ARBA" id="ARBA00022448"/>
    </source>
</evidence>
<keyword evidence="5 7" id="KW-1133">Transmembrane helix</keyword>
<dbReference type="InterPro" id="IPR000515">
    <property type="entry name" value="MetI-like"/>
</dbReference>
<keyword evidence="2 7" id="KW-0813">Transport</keyword>
<evidence type="ECO:0000313" key="10">
    <source>
        <dbReference type="Proteomes" id="UP000886858"/>
    </source>
</evidence>
<dbReference type="EMBL" id="DWYY01000118">
    <property type="protein sequence ID" value="HJA93582.1"/>
    <property type="molecule type" value="Genomic_DNA"/>
</dbReference>
<evidence type="ECO:0000256" key="7">
    <source>
        <dbReference type="RuleBase" id="RU363032"/>
    </source>
</evidence>
<feature type="transmembrane region" description="Helical" evidence="7">
    <location>
        <begin position="265"/>
        <end position="285"/>
    </location>
</feature>
<organism evidence="9 10">
    <name type="scientific">Candidatus Eisenbergiella merdipullorum</name>
    <dbReference type="NCBI Taxonomy" id="2838553"/>
    <lineage>
        <taxon>Bacteria</taxon>
        <taxon>Bacillati</taxon>
        <taxon>Bacillota</taxon>
        <taxon>Clostridia</taxon>
        <taxon>Lachnospirales</taxon>
        <taxon>Lachnospiraceae</taxon>
        <taxon>Eisenbergiella</taxon>
    </lineage>
</organism>
<feature type="transmembrane region" description="Helical" evidence="7">
    <location>
        <begin position="191"/>
        <end position="213"/>
    </location>
</feature>
<evidence type="ECO:0000256" key="3">
    <source>
        <dbReference type="ARBA" id="ARBA00022475"/>
    </source>
</evidence>
<gene>
    <name evidence="9" type="ORF">H9717_10805</name>
</gene>
<accession>A0A9D2KZG9</accession>
<reference evidence="9" key="1">
    <citation type="journal article" date="2021" name="PeerJ">
        <title>Extensive microbial diversity within the chicken gut microbiome revealed by metagenomics and culture.</title>
        <authorList>
            <person name="Gilroy R."/>
            <person name="Ravi A."/>
            <person name="Getino M."/>
            <person name="Pursley I."/>
            <person name="Horton D.L."/>
            <person name="Alikhan N.F."/>
            <person name="Baker D."/>
            <person name="Gharbi K."/>
            <person name="Hall N."/>
            <person name="Watson M."/>
            <person name="Adriaenssens E.M."/>
            <person name="Foster-Nyarko E."/>
            <person name="Jarju S."/>
            <person name="Secka A."/>
            <person name="Antonio M."/>
            <person name="Oren A."/>
            <person name="Chaudhuri R.R."/>
            <person name="La Ragione R."/>
            <person name="Hildebrand F."/>
            <person name="Pallen M.J."/>
        </authorList>
    </citation>
    <scope>NUCLEOTIDE SEQUENCE</scope>
    <source>
        <strain evidence="9">CHK179-7159</strain>
    </source>
</reference>
<feature type="transmembrane region" description="Helical" evidence="7">
    <location>
        <begin position="117"/>
        <end position="137"/>
    </location>
</feature>
<feature type="transmembrane region" description="Helical" evidence="7">
    <location>
        <begin position="21"/>
        <end position="42"/>
    </location>
</feature>
<dbReference type="Pfam" id="PF00528">
    <property type="entry name" value="BPD_transp_1"/>
    <property type="match status" value="1"/>
</dbReference>
<feature type="domain" description="ABC transmembrane type-1" evidence="8">
    <location>
        <begin position="82"/>
        <end position="274"/>
    </location>
</feature>
<dbReference type="GO" id="GO:0055085">
    <property type="term" value="P:transmembrane transport"/>
    <property type="evidence" value="ECO:0007669"/>
    <property type="project" value="InterPro"/>
</dbReference>
<dbReference type="InterPro" id="IPR035906">
    <property type="entry name" value="MetI-like_sf"/>
</dbReference>
<dbReference type="GO" id="GO:0005886">
    <property type="term" value="C:plasma membrane"/>
    <property type="evidence" value="ECO:0007669"/>
    <property type="project" value="UniProtKB-SubCell"/>
</dbReference>
<name>A0A9D2KZG9_9FIRM</name>
<proteinExistence type="inferred from homology"/>
<dbReference type="Proteomes" id="UP000886858">
    <property type="component" value="Unassembled WGS sequence"/>
</dbReference>
<keyword evidence="4 7" id="KW-0812">Transmembrane</keyword>
<dbReference type="PANTHER" id="PTHR43744:SF9">
    <property type="entry name" value="POLYGALACTURONAN_RHAMNOGALACTURONAN TRANSPORT SYSTEM PERMEASE PROTEIN YTCP"/>
    <property type="match status" value="1"/>
</dbReference>
<evidence type="ECO:0000259" key="8">
    <source>
        <dbReference type="PROSITE" id="PS50928"/>
    </source>
</evidence>
<evidence type="ECO:0000256" key="1">
    <source>
        <dbReference type="ARBA" id="ARBA00004651"/>
    </source>
</evidence>
<comment type="similarity">
    <text evidence="7">Belongs to the binding-protein-dependent transport system permease family.</text>
</comment>
<dbReference type="SUPFAM" id="SSF161098">
    <property type="entry name" value="MetI-like"/>
    <property type="match status" value="1"/>
</dbReference>
<dbReference type="PROSITE" id="PS50928">
    <property type="entry name" value="ABC_TM1"/>
    <property type="match status" value="1"/>
</dbReference>
<evidence type="ECO:0000256" key="6">
    <source>
        <dbReference type="ARBA" id="ARBA00023136"/>
    </source>
</evidence>
<dbReference type="Gene3D" id="1.10.3720.10">
    <property type="entry name" value="MetI-like"/>
    <property type="match status" value="1"/>
</dbReference>
<comment type="subcellular location">
    <subcellularLocation>
        <location evidence="1 7">Cell membrane</location>
        <topology evidence="1 7">Multi-pass membrane protein</topology>
    </subcellularLocation>
</comment>
<feature type="transmembrane region" description="Helical" evidence="7">
    <location>
        <begin position="86"/>
        <end position="105"/>
    </location>
</feature>
<reference evidence="9" key="2">
    <citation type="submission" date="2021-04" db="EMBL/GenBank/DDBJ databases">
        <authorList>
            <person name="Gilroy R."/>
        </authorList>
    </citation>
    <scope>NUCLEOTIDE SEQUENCE</scope>
    <source>
        <strain evidence="9">CHK179-7159</strain>
    </source>
</reference>
<dbReference type="PANTHER" id="PTHR43744">
    <property type="entry name" value="ABC TRANSPORTER PERMEASE PROTEIN MG189-RELATED-RELATED"/>
    <property type="match status" value="1"/>
</dbReference>
<comment type="caution">
    <text evidence="9">The sequence shown here is derived from an EMBL/GenBank/DDBJ whole genome shotgun (WGS) entry which is preliminary data.</text>
</comment>
<evidence type="ECO:0000313" key="9">
    <source>
        <dbReference type="EMBL" id="HJA93582.1"/>
    </source>
</evidence>
<keyword evidence="3" id="KW-1003">Cell membrane</keyword>
<keyword evidence="6 7" id="KW-0472">Membrane</keyword>